<comment type="caution">
    <text evidence="1">The sequence shown here is derived from an EMBL/GenBank/DDBJ whole genome shotgun (WGS) entry which is preliminary data.</text>
</comment>
<sequence>MIINIPTPADYYTSGKELLNFAWDTTAKLLVEFDQAGFYGFDEAEISDPYWAAAKRTLTTALTIVQQAVELIIKGRIVEISPYILISDPPSQWPSPYKEGGIDFEAFRTVDAQDLIRVHDTFAQAPFGTHFVQKFHSLRRVRNVVMHSAGKNVSVQVAEVIDNALYMHKSLFPEESWFQVRREFLRRDPGSHLGSGEYATNTTCWEAEIVVRLLEPSQVTAYLGIDKKQRKYLCPACLDDANTDAEHFERKLAVLAPKAPGSTNLYCPVCNHTHTVVREDCAEVNCEGNVISGDNRCLTCSSWQ</sequence>
<keyword evidence="2" id="KW-1185">Reference proteome</keyword>
<name>A0ABU1LXA5_9BURK</name>
<dbReference type="RefSeq" id="WP_310124523.1">
    <property type="nucleotide sequence ID" value="NZ_JAVDQV010000011.1"/>
</dbReference>
<accession>A0ABU1LXA5</accession>
<gene>
    <name evidence="1" type="ORF">J2804_004819</name>
</gene>
<organism evidence="1 2">
    <name type="scientific">Paraburkholderia terricola</name>
    <dbReference type="NCBI Taxonomy" id="169427"/>
    <lineage>
        <taxon>Bacteria</taxon>
        <taxon>Pseudomonadati</taxon>
        <taxon>Pseudomonadota</taxon>
        <taxon>Betaproteobacteria</taxon>
        <taxon>Burkholderiales</taxon>
        <taxon>Burkholderiaceae</taxon>
        <taxon>Paraburkholderia</taxon>
    </lineage>
</organism>
<dbReference type="EMBL" id="JAVDRP010000010">
    <property type="protein sequence ID" value="MDR6411391.1"/>
    <property type="molecule type" value="Genomic_DNA"/>
</dbReference>
<dbReference type="Proteomes" id="UP001264340">
    <property type="component" value="Unassembled WGS sequence"/>
</dbReference>
<evidence type="ECO:0000313" key="2">
    <source>
        <dbReference type="Proteomes" id="UP001264340"/>
    </source>
</evidence>
<reference evidence="1 2" key="1">
    <citation type="submission" date="2023-07" db="EMBL/GenBank/DDBJ databases">
        <title>Sorghum-associated microbial communities from plants grown in Nebraska, USA.</title>
        <authorList>
            <person name="Schachtman D."/>
        </authorList>
    </citation>
    <scope>NUCLEOTIDE SEQUENCE [LARGE SCALE GENOMIC DNA]</scope>
    <source>
        <strain evidence="1 2">DS1316</strain>
    </source>
</reference>
<protein>
    <submittedName>
        <fullName evidence="1">Uncharacterized protein</fullName>
    </submittedName>
</protein>
<evidence type="ECO:0000313" key="1">
    <source>
        <dbReference type="EMBL" id="MDR6411391.1"/>
    </source>
</evidence>
<proteinExistence type="predicted"/>